<dbReference type="GO" id="GO:0016791">
    <property type="term" value="F:phosphatase activity"/>
    <property type="evidence" value="ECO:0007669"/>
    <property type="project" value="TreeGrafter"/>
</dbReference>
<feature type="compositionally biased region" description="Low complexity" evidence="2">
    <location>
        <begin position="301"/>
        <end position="318"/>
    </location>
</feature>
<keyword evidence="3" id="KW-0812">Transmembrane</keyword>
<evidence type="ECO:0000313" key="6">
    <source>
        <dbReference type="Proteomes" id="UP000595703"/>
    </source>
</evidence>
<accession>A0A7U3URX2</accession>
<dbReference type="PANTHER" id="PTHR43156:SF2">
    <property type="entry name" value="STAGE II SPORULATION PROTEIN E"/>
    <property type="match status" value="1"/>
</dbReference>
<feature type="compositionally biased region" description="Low complexity" evidence="2">
    <location>
        <begin position="325"/>
        <end position="345"/>
    </location>
</feature>
<dbReference type="Gene3D" id="3.60.40.10">
    <property type="entry name" value="PPM-type phosphatase domain"/>
    <property type="match status" value="2"/>
</dbReference>
<dbReference type="InterPro" id="IPR052016">
    <property type="entry name" value="Bact_Sigma-Reg"/>
</dbReference>
<evidence type="ECO:0000259" key="4">
    <source>
        <dbReference type="SMART" id="SM00331"/>
    </source>
</evidence>
<dbReference type="Proteomes" id="UP000595703">
    <property type="component" value="Chromosome"/>
</dbReference>
<dbReference type="SUPFAM" id="SSF81606">
    <property type="entry name" value="PP2C-like"/>
    <property type="match status" value="1"/>
</dbReference>
<reference evidence="5 6" key="3">
    <citation type="journal article" date="2011" name="Nat. Chem. Biol.">
        <title>Reveromycin A biosynthesis uses RevG and RevJ for stereospecific spiroacetal formation.</title>
        <authorList>
            <person name="Takahashi S."/>
            <person name="Toyoda A."/>
            <person name="Sekiyama Y."/>
            <person name="Takagi H."/>
            <person name="Nogawa T."/>
            <person name="Uramoto M."/>
            <person name="Suzuki R."/>
            <person name="Koshino H."/>
            <person name="Kumano T."/>
            <person name="Panthee S."/>
            <person name="Dairi T."/>
            <person name="Ishikawa J."/>
            <person name="Ikeda H."/>
            <person name="Sakaki Y."/>
            <person name="Osada H."/>
        </authorList>
    </citation>
    <scope>NUCLEOTIDE SEQUENCE [LARGE SCALE GENOMIC DNA]</scope>
    <source>
        <strain evidence="5 6">SN-593</strain>
    </source>
</reference>
<reference evidence="5 6" key="2">
    <citation type="journal article" date="2011" name="J. Antibiot.">
        <title>Furaquinocins I and J: novel polyketide isoprenoid hybrid compounds from Streptomyces reveromyceticus SN-593.</title>
        <authorList>
            <person name="Panthee S."/>
            <person name="Takahashi S."/>
            <person name="Takagi H."/>
            <person name="Nogawa T."/>
            <person name="Oowada E."/>
            <person name="Uramoto M."/>
            <person name="Osada H."/>
        </authorList>
    </citation>
    <scope>NUCLEOTIDE SEQUENCE [LARGE SCALE GENOMIC DNA]</scope>
    <source>
        <strain evidence="5 6">SN-593</strain>
    </source>
</reference>
<evidence type="ECO:0000313" key="5">
    <source>
        <dbReference type="EMBL" id="BBA97586.1"/>
    </source>
</evidence>
<protein>
    <submittedName>
        <fullName evidence="5">Putative integral membrane protein</fullName>
    </submittedName>
</protein>
<dbReference type="AlphaFoldDB" id="A0A7U3URX2"/>
<dbReference type="SMART" id="SM00331">
    <property type="entry name" value="PP2C_SIG"/>
    <property type="match status" value="1"/>
</dbReference>
<evidence type="ECO:0000256" key="3">
    <source>
        <dbReference type="SAM" id="Phobius"/>
    </source>
</evidence>
<organism evidence="5 6">
    <name type="scientific">Actinacidiphila reveromycinica</name>
    <dbReference type="NCBI Taxonomy" id="659352"/>
    <lineage>
        <taxon>Bacteria</taxon>
        <taxon>Bacillati</taxon>
        <taxon>Actinomycetota</taxon>
        <taxon>Actinomycetes</taxon>
        <taxon>Kitasatosporales</taxon>
        <taxon>Streptomycetaceae</taxon>
        <taxon>Actinacidiphila</taxon>
    </lineage>
</organism>
<sequence>MKNAWMRAVQRLETDYLSRMGMSLPLLALALVTLADLSAGRDHYLTPGIIVAPPLAAITVTWKRTLFICVLGATVQAALSPYDGITHIRNHDVLVGQLISYCLVSLFSVYIAWRRETGAKAFSAITSVAEAAQHALMRPPAPRVGTIRLAVRYVSAADAAQIGGDLYAVLDTPHGVRALIGDVRGKGLAAVQTSAVVLGAFREAAYDEGGLDTVAARVDTSVARHVDTGDFITALFAQFDKPDSVELLHYGHVAPLRVSRDGTVETLEPVDPWVPLGLADMVGAGGAVRESPAPPTGPGAPGARAVSGPVPGTAPASGTGPGPYPVASPESAPAPAHEFAAGGPPRSAAADVAALAARGPSPWRVPLLPGDILVLCTDGVIEARNPRDNTFYPLAQRVGPLVAGCGHDLDSAVERVYADLLEHAGGSLSDDVVLLLLAPIPRPLPTHPQDPPLY</sequence>
<dbReference type="InterPro" id="IPR036457">
    <property type="entry name" value="PPM-type-like_dom_sf"/>
</dbReference>
<reference evidence="5 6" key="1">
    <citation type="journal article" date="2010" name="J. Bacteriol.">
        <title>Biochemical characterization of a novel indole prenyltransferase from Streptomyces sp. SN-593.</title>
        <authorList>
            <person name="Takahashi S."/>
            <person name="Takagi H."/>
            <person name="Toyoda A."/>
            <person name="Uramoto M."/>
            <person name="Nogawa T."/>
            <person name="Ueki M."/>
            <person name="Sakaki Y."/>
            <person name="Osada H."/>
        </authorList>
    </citation>
    <scope>NUCLEOTIDE SEQUENCE [LARGE SCALE GENOMIC DNA]</scope>
    <source>
        <strain evidence="5 6">SN-593</strain>
    </source>
</reference>
<proteinExistence type="predicted"/>
<dbReference type="KEGG" id="arev:RVR_3402"/>
<dbReference type="Pfam" id="PF07228">
    <property type="entry name" value="SpoIIE"/>
    <property type="match status" value="2"/>
</dbReference>
<reference evidence="5 6" key="4">
    <citation type="journal article" date="2020" name="Sci. Rep.">
        <title>beta-carboline chemical signals induce reveromycin production through a LuxR family regulator in Streptomyces sp. SN-593.</title>
        <authorList>
            <person name="Panthee S."/>
            <person name="Kito N."/>
            <person name="Hayashi T."/>
            <person name="Shimizu T."/>
            <person name="Ishikawa J."/>
            <person name="Hamamoto H."/>
            <person name="Osada H."/>
            <person name="Takahashi S."/>
        </authorList>
    </citation>
    <scope>NUCLEOTIDE SEQUENCE [LARGE SCALE GENOMIC DNA]</scope>
    <source>
        <strain evidence="5 6">SN-593</strain>
    </source>
</reference>
<name>A0A7U3URX2_9ACTN</name>
<gene>
    <name evidence="5" type="ORF">RVR_3402</name>
</gene>
<evidence type="ECO:0000256" key="2">
    <source>
        <dbReference type="SAM" id="MobiDB-lite"/>
    </source>
</evidence>
<feature type="domain" description="PPM-type phosphatase" evidence="4">
    <location>
        <begin position="147"/>
        <end position="439"/>
    </location>
</feature>
<keyword evidence="3" id="KW-0472">Membrane</keyword>
<keyword evidence="6" id="KW-1185">Reference proteome</keyword>
<feature type="region of interest" description="Disordered" evidence="2">
    <location>
        <begin position="285"/>
        <end position="345"/>
    </location>
</feature>
<feature type="transmembrane region" description="Helical" evidence="3">
    <location>
        <begin position="94"/>
        <end position="113"/>
    </location>
</feature>
<dbReference type="PANTHER" id="PTHR43156">
    <property type="entry name" value="STAGE II SPORULATION PROTEIN E-RELATED"/>
    <property type="match status" value="1"/>
</dbReference>
<keyword evidence="1" id="KW-0378">Hydrolase</keyword>
<dbReference type="InterPro" id="IPR001932">
    <property type="entry name" value="PPM-type_phosphatase-like_dom"/>
</dbReference>
<dbReference type="EMBL" id="AP018365">
    <property type="protein sequence ID" value="BBA97586.1"/>
    <property type="molecule type" value="Genomic_DNA"/>
</dbReference>
<evidence type="ECO:0000256" key="1">
    <source>
        <dbReference type="ARBA" id="ARBA00022801"/>
    </source>
</evidence>
<keyword evidence="3" id="KW-1133">Transmembrane helix</keyword>